<keyword evidence="2 9" id="KW-0813">Transport</keyword>
<protein>
    <recommendedName>
        <fullName evidence="9">NADH dehydrogenase [ubiquinone] iron-sulfur protein 4, mitochondrial</fullName>
    </recommendedName>
</protein>
<evidence type="ECO:0000256" key="10">
    <source>
        <dbReference type="SAM" id="MobiDB-lite"/>
    </source>
</evidence>
<dbReference type="InterPro" id="IPR038532">
    <property type="entry name" value="NDUFS4-like_sf"/>
</dbReference>
<dbReference type="PANTHER" id="PTHR12219">
    <property type="entry name" value="NADH-UBIQUINONE OXIDOREDUCTASE"/>
    <property type="match status" value="1"/>
</dbReference>
<evidence type="ECO:0000256" key="6">
    <source>
        <dbReference type="ARBA" id="ARBA00022982"/>
    </source>
</evidence>
<comment type="subcellular location">
    <subcellularLocation>
        <location evidence="9">Mitochondrion inner membrane</location>
        <topology evidence="9">Peripheral membrane protein</topology>
        <orientation evidence="9">Matrix side</orientation>
    </subcellularLocation>
</comment>
<feature type="compositionally biased region" description="Polar residues" evidence="10">
    <location>
        <begin position="21"/>
        <end position="37"/>
    </location>
</feature>
<keyword evidence="7 9" id="KW-0496">Mitochondrion</keyword>
<dbReference type="Pfam" id="PF04800">
    <property type="entry name" value="NDUS4"/>
    <property type="match status" value="1"/>
</dbReference>
<dbReference type="Gene3D" id="3.30.160.190">
    <property type="entry name" value="atu1810 like domain"/>
    <property type="match status" value="1"/>
</dbReference>
<organism evidence="11 12">
    <name type="scientific">Serendipita indica (strain DSM 11827)</name>
    <name type="common">Root endophyte fungus</name>
    <name type="synonym">Piriformospora indica</name>
    <dbReference type="NCBI Taxonomy" id="1109443"/>
    <lineage>
        <taxon>Eukaryota</taxon>
        <taxon>Fungi</taxon>
        <taxon>Dikarya</taxon>
        <taxon>Basidiomycota</taxon>
        <taxon>Agaricomycotina</taxon>
        <taxon>Agaricomycetes</taxon>
        <taxon>Sebacinales</taxon>
        <taxon>Serendipitaceae</taxon>
        <taxon>Serendipita</taxon>
    </lineage>
</organism>
<evidence type="ECO:0000256" key="9">
    <source>
        <dbReference type="RuleBase" id="RU367010"/>
    </source>
</evidence>
<comment type="caution">
    <text evidence="11">The sequence shown here is derived from an EMBL/GenBank/DDBJ whole genome shotgun (WGS) entry which is preliminary data.</text>
</comment>
<dbReference type="GO" id="GO:0005743">
    <property type="term" value="C:mitochondrial inner membrane"/>
    <property type="evidence" value="ECO:0007669"/>
    <property type="project" value="UniProtKB-SubCell"/>
</dbReference>
<dbReference type="OrthoDB" id="3089at2759"/>
<dbReference type="Proteomes" id="UP000007148">
    <property type="component" value="Unassembled WGS sequence"/>
</dbReference>
<dbReference type="EMBL" id="CAFZ01000017">
    <property type="protein sequence ID" value="CCA67646.1"/>
    <property type="molecule type" value="Genomic_DNA"/>
</dbReference>
<dbReference type="PANTHER" id="PTHR12219:SF8">
    <property type="entry name" value="NADH DEHYDROGENASE [UBIQUINONE] IRON-SULFUR PROTEIN 4, MITOCHONDRIAL"/>
    <property type="match status" value="1"/>
</dbReference>
<keyword evidence="3 9" id="KW-0679">Respiratory chain</keyword>
<dbReference type="eggNOG" id="KOG3389">
    <property type="taxonomic scope" value="Eukaryota"/>
</dbReference>
<dbReference type="GO" id="GO:0022900">
    <property type="term" value="P:electron transport chain"/>
    <property type="evidence" value="ECO:0007669"/>
    <property type="project" value="InterPro"/>
</dbReference>
<reference evidence="11 12" key="1">
    <citation type="journal article" date="2011" name="PLoS Pathog.">
        <title>Endophytic Life Strategies Decoded by Genome and Transcriptome Analyses of the Mutualistic Root Symbiont Piriformospora indica.</title>
        <authorList>
            <person name="Zuccaro A."/>
            <person name="Lahrmann U."/>
            <person name="Guldener U."/>
            <person name="Langen G."/>
            <person name="Pfiffi S."/>
            <person name="Biedenkopf D."/>
            <person name="Wong P."/>
            <person name="Samans B."/>
            <person name="Grimm C."/>
            <person name="Basiewicz M."/>
            <person name="Murat C."/>
            <person name="Martin F."/>
            <person name="Kogel K.H."/>
        </authorList>
    </citation>
    <scope>NUCLEOTIDE SEQUENCE [LARGE SCALE GENOMIC DNA]</scope>
    <source>
        <strain evidence="11 12">DSM 11827</strain>
    </source>
</reference>
<dbReference type="STRING" id="1109443.G4T8L9"/>
<dbReference type="FunFam" id="3.30.160.190:FF:000001">
    <property type="entry name" value="NADH-ubiquinone oxidoreductase 21 kDa subunit mitochondrial"/>
    <property type="match status" value="1"/>
</dbReference>
<evidence type="ECO:0000313" key="12">
    <source>
        <dbReference type="Proteomes" id="UP000007148"/>
    </source>
</evidence>
<evidence type="ECO:0000256" key="3">
    <source>
        <dbReference type="ARBA" id="ARBA00022660"/>
    </source>
</evidence>
<proteinExistence type="inferred from homology"/>
<keyword evidence="4 9" id="KW-0999">Mitochondrion inner membrane</keyword>
<dbReference type="AlphaFoldDB" id="G4T8L9"/>
<evidence type="ECO:0000256" key="4">
    <source>
        <dbReference type="ARBA" id="ARBA00022792"/>
    </source>
</evidence>
<keyword evidence="6 9" id="KW-0249">Electron transport</keyword>
<dbReference type="HOGENOM" id="CLU_077196_0_0_1"/>
<evidence type="ECO:0000256" key="7">
    <source>
        <dbReference type="ARBA" id="ARBA00023128"/>
    </source>
</evidence>
<gene>
    <name evidence="11" type="ORF">PIIN_01475</name>
</gene>
<keyword evidence="12" id="KW-1185">Reference proteome</keyword>
<accession>G4T8L9</accession>
<comment type="function">
    <text evidence="9">Accessory subunit of the mitochondrial membrane respiratory chain NADH dehydrogenase (Complex I), that is believed not to be involved in catalysis. Complex I functions in the transfer of electrons from NADH to the respiratory chain. The immediate electron acceptor for the enzyme is believed to be ubiquinone.</text>
</comment>
<evidence type="ECO:0000313" key="11">
    <source>
        <dbReference type="EMBL" id="CCA67646.1"/>
    </source>
</evidence>
<evidence type="ECO:0000256" key="5">
    <source>
        <dbReference type="ARBA" id="ARBA00022946"/>
    </source>
</evidence>
<evidence type="ECO:0000256" key="2">
    <source>
        <dbReference type="ARBA" id="ARBA00022448"/>
    </source>
</evidence>
<dbReference type="InterPro" id="IPR006885">
    <property type="entry name" value="NADH_UbQ_FeS_4_mit-like"/>
</dbReference>
<feature type="region of interest" description="Disordered" evidence="10">
    <location>
        <begin position="21"/>
        <end position="63"/>
    </location>
</feature>
<name>G4T8L9_SERID</name>
<keyword evidence="5 9" id="KW-0809">Transit peptide</keyword>
<dbReference type="InParanoid" id="G4T8L9"/>
<comment type="similarity">
    <text evidence="1 9">Belongs to the complex I NDUFS4 subunit family.</text>
</comment>
<keyword evidence="8 9" id="KW-0472">Membrane</keyword>
<evidence type="ECO:0000256" key="8">
    <source>
        <dbReference type="ARBA" id="ARBA00023136"/>
    </source>
</evidence>
<sequence length="205" mass="22642">MSSSFLLRTGARSSACRMSVQSTRITRNPSLAAQTTLGRRMQASDTKTPRGVPESPKTTGTAESVATTELGATEISELFPPGSQPAAYECSGAPVQLLHRAVKIYQPTRNTMQSGGAKGEKWRIDWDTLPGAGRWENPLMGWASSADYMQGTRMSFDSAEDAIKFAEKQGWDYYVQPPTVKRIPPKNYAENYVYKPNKLRIARTK</sequence>
<keyword evidence="11" id="KW-0830">Ubiquinone</keyword>
<evidence type="ECO:0000256" key="1">
    <source>
        <dbReference type="ARBA" id="ARBA00005882"/>
    </source>
</evidence>